<protein>
    <submittedName>
        <fullName evidence="1">Uncharacterized protein</fullName>
    </submittedName>
</protein>
<dbReference type="AlphaFoldDB" id="A0A9E6TPY8"/>
<dbReference type="EMBL" id="CP077093">
    <property type="protein sequence ID" value="QXI25887.1"/>
    <property type="molecule type" value="Genomic_DNA"/>
</dbReference>
<proteinExistence type="predicted"/>
<accession>A0A9E6TPY8</accession>
<dbReference type="RefSeq" id="WP_186683538.1">
    <property type="nucleotide sequence ID" value="NZ_CP077093.1"/>
</dbReference>
<dbReference type="Proteomes" id="UP000634530">
    <property type="component" value="Chromosome"/>
</dbReference>
<sequence>MSPTKQAALDLAKPTLLQAEGSSLDPSVVAPEGTPVEVRYDDMRATDLIQLCWPGLPPDEEFAPIAPQYGSVDGHLTFLVPYDYVGYWVDGVVAFFYNVTRDEEVTPSPIATVIITWPRPLPEPVVPQVVEGTLYTSALQGDEFTFRVPRWPFINRLNRAWLDCHVTTPEGRRFTLYPVVAQLLTEEDVLRGWERHFSTQLLSDVPSGSQLLWVFRVAFRGQNEAGIPRLFPSLSLKLDRAALPTPEVVEAPDGLLDLGTVNGDPQCSVAAWPFARPGQPMWLHVTGVRPDGSPYRFDVLRGEPYSPPSPSPVELLVPLPRDELEQLRDDSLFELHFAVNRHEPADEGTAVRFPVAGVRLYLDAPELIEPSVLEAVDSVLNPINAEAGATLRVAYEGMNDGQMIQPFWQGAPGAGTPALAPKPGSLEGYVDFVVPASAVAANLGGSVLLGYEVTWRGQTLESPQRSLQVLALEGLPAPQVTEATEGVLDLNTFDGDAQATVQPWPFIAQGQACWLWVTGHADDGTPQVLSVLEGEPLPATGVDEGMIASIPRQALMQLADCSRIDVHFAANLDGQVDETTAVEFPSLTLHLALPDLDLPEPTVREAVGGVLNPANGQEGVTVRVEYERMSVRQTIELCWQAPDGNCLAMVAQRGNAVLGYVDFHVPREAVIVGMGRTVPLSYTVTSACKEATSRTLELKILLPAQLPTPVVAQATAGVLDLRTFAADADIRVPRWWFILPGQRVWLRGVGTLNNGAPGAIDVIVGERVTVQDVSAGLHRLLRRAPLAQLRDFSKLTFTCKVTADGGDRESEAIVFPTLSLTLRKPFHDLTDFINFNWNGWAKGPAAVDPRDLVIRNEKGDWFLWNYTYTEKSAGVILGKSFTLERGHQYEFDVEVQRANSSPAVPRLSTTVDGITLGGPVNVVSPTVWVNIKGTFTARTANVLLEIVSHVATGQGNDYKLKHFVVREVY</sequence>
<gene>
    <name evidence="1" type="ORF">HU752_018140</name>
</gene>
<reference evidence="1 2" key="1">
    <citation type="journal article" date="2020" name="Microorganisms">
        <title>Reliable Identification of Environmental Pseudomonas Isolates Using the rpoD Gene.</title>
        <authorList>
            <consortium name="The Broad Institute Genome Sequencing Platform"/>
            <person name="Girard L."/>
            <person name="Lood C."/>
            <person name="Rokni-Zadeh H."/>
            <person name="van Noort V."/>
            <person name="Lavigne R."/>
            <person name="De Mot R."/>
        </authorList>
    </citation>
    <scope>NUCLEOTIDE SEQUENCE [LARGE SCALE GENOMIC DNA]</scope>
    <source>
        <strain evidence="1 2">RW8P3</strain>
    </source>
</reference>
<name>A0A9E6TPY8_9PSED</name>
<evidence type="ECO:0000313" key="1">
    <source>
        <dbReference type="EMBL" id="QXI25887.1"/>
    </source>
</evidence>
<evidence type="ECO:0000313" key="2">
    <source>
        <dbReference type="Proteomes" id="UP000634530"/>
    </source>
</evidence>
<dbReference type="KEGG" id="pvw:HU752_018140"/>
<organism evidence="1 2">
    <name type="scientific">Pseudomonas vanderleydeniana</name>
    <dbReference type="NCBI Taxonomy" id="2745495"/>
    <lineage>
        <taxon>Bacteria</taxon>
        <taxon>Pseudomonadati</taxon>
        <taxon>Pseudomonadota</taxon>
        <taxon>Gammaproteobacteria</taxon>
        <taxon>Pseudomonadales</taxon>
        <taxon>Pseudomonadaceae</taxon>
        <taxon>Pseudomonas</taxon>
    </lineage>
</organism>
<reference evidence="1 2" key="2">
    <citation type="journal article" date="2021" name="Microorganisms">
        <title>The Ever-Expanding Pseudomonas Genus: Description of 43 New Species and Partition of the Pseudomonas putida Group.</title>
        <authorList>
            <person name="Girard L."/>
            <person name="Lood C."/>
            <person name="Hofte M."/>
            <person name="Vandamme P."/>
            <person name="Rokni-Zadeh H."/>
            <person name="van Noort V."/>
            <person name="Lavigne R."/>
            <person name="De Mot R."/>
        </authorList>
    </citation>
    <scope>NUCLEOTIDE SEQUENCE [LARGE SCALE GENOMIC DNA]</scope>
    <source>
        <strain evidence="1 2">RW8P3</strain>
    </source>
</reference>
<keyword evidence="2" id="KW-1185">Reference proteome</keyword>